<evidence type="ECO:0000313" key="2">
    <source>
        <dbReference type="Proteomes" id="UP000887578"/>
    </source>
</evidence>
<feature type="region of interest" description="Disordered" evidence="1">
    <location>
        <begin position="1"/>
        <end position="21"/>
    </location>
</feature>
<sequence length="341" mass="39158">MFDAFSDDDEDEDTPPEPKRQRIINFSEGVVDNEQPTTGKFTLATALQPHATIDNENKVNMEGPDPTKCRIALPNQRGPNFKAAYLVHDKWVPLSDFEQSVKESIEAFSNELHLANVKERARQQLPFIEAPEHLVIYDSMLTGIPFNTTYKRLETIDSAKPNNPFKIIEHLKDEIAKKRNDYVMKNVFICFGLDFISHDPDLTRARQTTVDFFRQFLNTIISAFNPKGPKRYKADEDKSIISVSPPKLIFITIPQVVSPDPFVTTLNAEITKINGDIRKFVNDCKGQAQQKGVFMELFDWEKACASYNQCNESDFSERNDILMKHLSNEYAVLMYPRREEP</sequence>
<evidence type="ECO:0000256" key="1">
    <source>
        <dbReference type="SAM" id="MobiDB-lite"/>
    </source>
</evidence>
<protein>
    <submittedName>
        <fullName evidence="3">Uncharacterized protein</fullName>
    </submittedName>
</protein>
<keyword evidence="2" id="KW-1185">Reference proteome</keyword>
<name>A0A914R0H1_9BILA</name>
<organism evidence="2 3">
    <name type="scientific">Panagrolaimus davidi</name>
    <dbReference type="NCBI Taxonomy" id="227884"/>
    <lineage>
        <taxon>Eukaryota</taxon>
        <taxon>Metazoa</taxon>
        <taxon>Ecdysozoa</taxon>
        <taxon>Nematoda</taxon>
        <taxon>Chromadorea</taxon>
        <taxon>Rhabditida</taxon>
        <taxon>Tylenchina</taxon>
        <taxon>Panagrolaimomorpha</taxon>
        <taxon>Panagrolaimoidea</taxon>
        <taxon>Panagrolaimidae</taxon>
        <taxon>Panagrolaimus</taxon>
    </lineage>
</organism>
<dbReference type="WBParaSite" id="PDA_v2.g7910.t1">
    <property type="protein sequence ID" value="PDA_v2.g7910.t1"/>
    <property type="gene ID" value="PDA_v2.g7910"/>
</dbReference>
<reference evidence="3" key="1">
    <citation type="submission" date="2022-11" db="UniProtKB">
        <authorList>
            <consortium name="WormBaseParasite"/>
        </authorList>
    </citation>
    <scope>IDENTIFICATION</scope>
</reference>
<evidence type="ECO:0000313" key="3">
    <source>
        <dbReference type="WBParaSite" id="PDA_v2.g7910.t1"/>
    </source>
</evidence>
<proteinExistence type="predicted"/>
<dbReference type="AlphaFoldDB" id="A0A914R0H1"/>
<dbReference type="Proteomes" id="UP000887578">
    <property type="component" value="Unplaced"/>
</dbReference>
<accession>A0A914R0H1</accession>
<feature type="compositionally biased region" description="Acidic residues" evidence="1">
    <location>
        <begin position="1"/>
        <end position="15"/>
    </location>
</feature>